<keyword evidence="4" id="KW-1185">Reference proteome</keyword>
<keyword evidence="1" id="KW-0378">Hydrolase</keyword>
<dbReference type="SUPFAM" id="SSF51556">
    <property type="entry name" value="Metallo-dependent hydrolases"/>
    <property type="match status" value="1"/>
</dbReference>
<feature type="region of interest" description="Disordered" evidence="2">
    <location>
        <begin position="291"/>
        <end position="313"/>
    </location>
</feature>
<dbReference type="GO" id="GO:0046872">
    <property type="term" value="F:metal ion binding"/>
    <property type="evidence" value="ECO:0007669"/>
    <property type="project" value="UniProtKB-UniRule"/>
</dbReference>
<dbReference type="PROSITE" id="PS51365">
    <property type="entry name" value="RENAL_DIPEPTIDASE_2"/>
    <property type="match status" value="1"/>
</dbReference>
<dbReference type="Pfam" id="PF01244">
    <property type="entry name" value="Peptidase_M19"/>
    <property type="match status" value="1"/>
</dbReference>
<comment type="catalytic activity">
    <reaction evidence="1">
        <text>an L-aminoacyl-L-amino acid + H2O = 2 an L-alpha-amino acid</text>
        <dbReference type="Rhea" id="RHEA:48940"/>
        <dbReference type="ChEBI" id="CHEBI:15377"/>
        <dbReference type="ChEBI" id="CHEBI:59869"/>
        <dbReference type="ChEBI" id="CHEBI:77460"/>
        <dbReference type="EC" id="3.4.13.19"/>
    </reaction>
</comment>
<evidence type="ECO:0000256" key="2">
    <source>
        <dbReference type="SAM" id="MobiDB-lite"/>
    </source>
</evidence>
<accession>A0AAV2QK80</accession>
<reference evidence="3 4" key="1">
    <citation type="submission" date="2024-05" db="EMBL/GenBank/DDBJ databases">
        <authorList>
            <person name="Wallberg A."/>
        </authorList>
    </citation>
    <scope>NUCLEOTIDE SEQUENCE [LARGE SCALE GENOMIC DNA]</scope>
</reference>
<feature type="compositionally biased region" description="Polar residues" evidence="2">
    <location>
        <begin position="297"/>
        <end position="313"/>
    </location>
</feature>
<evidence type="ECO:0000313" key="4">
    <source>
        <dbReference type="Proteomes" id="UP001497623"/>
    </source>
</evidence>
<comment type="similarity">
    <text evidence="1">Belongs to the metallo-dependent hydrolases superfamily. Peptidase M19 family.</text>
</comment>
<keyword evidence="1" id="KW-0862">Zinc</keyword>
<keyword evidence="1" id="KW-0479">Metal-binding</keyword>
<dbReference type="InterPro" id="IPR032466">
    <property type="entry name" value="Metal_Hydrolase"/>
</dbReference>
<dbReference type="GO" id="GO:0070573">
    <property type="term" value="F:metallodipeptidase activity"/>
    <property type="evidence" value="ECO:0007669"/>
    <property type="project" value="InterPro"/>
</dbReference>
<comment type="subunit">
    <text evidence="1">Homodimer; disulfide-linked.</text>
</comment>
<dbReference type="Proteomes" id="UP001497623">
    <property type="component" value="Unassembled WGS sequence"/>
</dbReference>
<dbReference type="GO" id="GO:0098552">
    <property type="term" value="C:side of membrane"/>
    <property type="evidence" value="ECO:0007669"/>
    <property type="project" value="UniProtKB-KW"/>
</dbReference>
<dbReference type="EMBL" id="CAXKWB010008031">
    <property type="protein sequence ID" value="CAL4089380.1"/>
    <property type="molecule type" value="Genomic_DNA"/>
</dbReference>
<comment type="subcellular location">
    <subcellularLocation>
        <location evidence="1">Membrane</location>
        <topology evidence="1">Lipid-anchor</topology>
        <topology evidence="1">GPI-anchor</topology>
    </subcellularLocation>
</comment>
<gene>
    <name evidence="3" type="ORF">MNOR_LOCUS13787</name>
</gene>
<keyword evidence="1" id="KW-0449">Lipoprotein</keyword>
<keyword evidence="1" id="KW-0336">GPI-anchor</keyword>
<keyword evidence="1" id="KW-0472">Membrane</keyword>
<comment type="caution">
    <text evidence="3">The sequence shown here is derived from an EMBL/GenBank/DDBJ whole genome shotgun (WGS) entry which is preliminary data.</text>
</comment>
<dbReference type="Gene3D" id="3.20.20.140">
    <property type="entry name" value="Metal-dependent hydrolases"/>
    <property type="match status" value="1"/>
</dbReference>
<dbReference type="AlphaFoldDB" id="A0AAV2QK80"/>
<organism evidence="3 4">
    <name type="scientific">Meganyctiphanes norvegica</name>
    <name type="common">Northern krill</name>
    <name type="synonym">Thysanopoda norvegica</name>
    <dbReference type="NCBI Taxonomy" id="48144"/>
    <lineage>
        <taxon>Eukaryota</taxon>
        <taxon>Metazoa</taxon>
        <taxon>Ecdysozoa</taxon>
        <taxon>Arthropoda</taxon>
        <taxon>Crustacea</taxon>
        <taxon>Multicrustacea</taxon>
        <taxon>Malacostraca</taxon>
        <taxon>Eumalacostraca</taxon>
        <taxon>Eucarida</taxon>
        <taxon>Euphausiacea</taxon>
        <taxon>Euphausiidae</taxon>
        <taxon>Meganyctiphanes</taxon>
    </lineage>
</organism>
<name>A0AAV2QK80_MEGNR</name>
<dbReference type="EC" id="3.4.13.19" evidence="1"/>
<keyword evidence="1" id="KW-0482">Metalloprotease</keyword>
<feature type="region of interest" description="Disordered" evidence="2">
    <location>
        <begin position="177"/>
        <end position="237"/>
    </location>
</feature>
<keyword evidence="1" id="KW-0645">Protease</keyword>
<dbReference type="GO" id="GO:0006508">
    <property type="term" value="P:proteolysis"/>
    <property type="evidence" value="ECO:0007669"/>
    <property type="project" value="UniProtKB-KW"/>
</dbReference>
<dbReference type="PANTHER" id="PTHR10443:SF12">
    <property type="entry name" value="DIPEPTIDASE"/>
    <property type="match status" value="1"/>
</dbReference>
<dbReference type="PANTHER" id="PTHR10443">
    <property type="entry name" value="MICROSOMAL DIPEPTIDASE"/>
    <property type="match status" value="1"/>
</dbReference>
<evidence type="ECO:0000256" key="1">
    <source>
        <dbReference type="RuleBase" id="RU341113"/>
    </source>
</evidence>
<dbReference type="InterPro" id="IPR008257">
    <property type="entry name" value="Pept_M19"/>
</dbReference>
<keyword evidence="1" id="KW-1015">Disulfide bond</keyword>
<comment type="cofactor">
    <cofactor evidence="1">
        <name>Zn(2+)</name>
        <dbReference type="ChEBI" id="CHEBI:29105"/>
    </cofactor>
</comment>
<keyword evidence="1" id="KW-0224">Dipeptidase</keyword>
<evidence type="ECO:0000313" key="3">
    <source>
        <dbReference type="EMBL" id="CAL4089380.1"/>
    </source>
</evidence>
<proteinExistence type="inferred from homology"/>
<dbReference type="CDD" id="cd01301">
    <property type="entry name" value="rDP_like"/>
    <property type="match status" value="1"/>
</dbReference>
<keyword evidence="1" id="KW-0325">Glycoprotein</keyword>
<feature type="compositionally biased region" description="Polar residues" evidence="2">
    <location>
        <begin position="221"/>
        <end position="231"/>
    </location>
</feature>
<protein>
    <recommendedName>
        <fullName evidence="1">Dipeptidase</fullName>
        <ecNumber evidence="1">3.4.13.19</ecNumber>
    </recommendedName>
</protein>
<sequence length="862" mass="97127">MRPSPRITQGGLQNGGIRMQLGLYSSLPRHMDSSFIQYQRQLQQHLHSQADHQTQLVHQHVVVPPEYLTLYSKGYHYPVYPLQSTLLPSHYALSQQEVHLPHVVGDTPDLHQTHSQQTLVPSQNIILQEQPGLLMQARHDLIPQWRSEFLLHDPPDIQHMQYPLHDFPDIHHLQTSVQDHTDANKPSRSKNNHPDIQQCKPSLEDSPDVHKQKSGKLYTLQRVSPSNQPDVTDTRGNHQFKTILQNGSPKAKENMEDDHQTADGIVDNPLARSDEDLQKCKGKHKYRHKDDCVKTRQPVSGTTSLGALPQLSSGLEDHLGSGLVVPRRRDTWWGRRISRSLEDLSGDLRDLEDLEHLPTDIQDHILTCQCSCNHLGYGKLVGSSSLTTRTTTCTTDITRKPSTTTYNSNSEGGEPYDHECKHMHKQHSIEGCISGLGNHRAVMLVVALVLATVAGVGVGVPLALGRVDPKASPEQRMEAANLLLKETPFIDGHNDLPWNIRSFMHNKLYSFNFTAELQTLRPWSRSSFSHTDLPRLKEGRVGAQFWVSYVPCASQTLNAVQLTIEQIDLIKRLIDQYSDYLKLATSAEEVEEAFKEGRIASLIGVEGGHAIQNSLGVLRSLRDLGVRYLTLTHTCSTPWAESARARETDPEDPNTPRGLTYYGKVIVKEMNRLGILVDLSHASQATMRAALETTEAPVIFSHSSVYGICRNPRNVPDDILLQMRTNGGIVMVSFYNQFLTCSQKATVQNVIEHINYIRNITGIDHVGIGADFDGINLLPDGLEDVSKYPRLFAELMADPNWSTEDLKKLAGQNLLRVMRQAEKVRQELAEKKTQPYEEEPGPTKLKPYNENCFYKFIKDKDE</sequence>